<gene>
    <name evidence="2" type="ORF">F5147DRAFT_572446</name>
</gene>
<comment type="caution">
    <text evidence="2">The sequence shown here is derived from an EMBL/GenBank/DDBJ whole genome shotgun (WGS) entry which is preliminary data.</text>
</comment>
<feature type="region of interest" description="Disordered" evidence="1">
    <location>
        <begin position="1"/>
        <end position="57"/>
    </location>
</feature>
<sequence length="197" mass="20696">MRTTPKPGQHPVTTTTNLNTPGHEFPGSYPRELEQEQSRGDASEGPTAGASVVQTAKQYMPEPVGRAVDYASKTAAAYIPIPQGAKKTGTFYWYPQPKGTQSELDQHLSTSLPSSELKGAQPHEHVGGVGSLPGTISESSVALLPDERAEKDAQRPIALVKDESPTQGDNQAKSAAYSSGAAAVAAKPEVSATMFPP</sequence>
<dbReference type="Proteomes" id="UP000823399">
    <property type="component" value="Unassembled WGS sequence"/>
</dbReference>
<evidence type="ECO:0000313" key="2">
    <source>
        <dbReference type="EMBL" id="KAG2112695.1"/>
    </source>
</evidence>
<dbReference type="RefSeq" id="XP_041295494.1">
    <property type="nucleotide sequence ID" value="XM_041431087.1"/>
</dbReference>
<proteinExistence type="predicted"/>
<name>A0A9P7FDP0_9AGAM</name>
<dbReference type="AlphaFoldDB" id="A0A9P7FDP0"/>
<feature type="compositionally biased region" description="Low complexity" evidence="1">
    <location>
        <begin position="172"/>
        <end position="197"/>
    </location>
</feature>
<reference evidence="2" key="1">
    <citation type="journal article" date="2020" name="New Phytol.">
        <title>Comparative genomics reveals dynamic genome evolution in host specialist ectomycorrhizal fungi.</title>
        <authorList>
            <person name="Lofgren L.A."/>
            <person name="Nguyen N.H."/>
            <person name="Vilgalys R."/>
            <person name="Ruytinx J."/>
            <person name="Liao H.L."/>
            <person name="Branco S."/>
            <person name="Kuo A."/>
            <person name="LaButti K."/>
            <person name="Lipzen A."/>
            <person name="Andreopoulos W."/>
            <person name="Pangilinan J."/>
            <person name="Riley R."/>
            <person name="Hundley H."/>
            <person name="Na H."/>
            <person name="Barry K."/>
            <person name="Grigoriev I.V."/>
            <person name="Stajich J.E."/>
            <person name="Kennedy P.G."/>
        </authorList>
    </citation>
    <scope>NUCLEOTIDE SEQUENCE</scope>
    <source>
        <strain evidence="2">FC423</strain>
    </source>
</reference>
<feature type="compositionally biased region" description="Basic and acidic residues" evidence="1">
    <location>
        <begin position="148"/>
        <end position="164"/>
    </location>
</feature>
<dbReference type="EMBL" id="JABBWM010000014">
    <property type="protein sequence ID" value="KAG2112695.1"/>
    <property type="molecule type" value="Genomic_DNA"/>
</dbReference>
<feature type="compositionally biased region" description="Polar residues" evidence="1">
    <location>
        <begin position="11"/>
        <end position="20"/>
    </location>
</feature>
<feature type="region of interest" description="Disordered" evidence="1">
    <location>
        <begin position="148"/>
        <end position="197"/>
    </location>
</feature>
<evidence type="ECO:0000256" key="1">
    <source>
        <dbReference type="SAM" id="MobiDB-lite"/>
    </source>
</evidence>
<protein>
    <submittedName>
        <fullName evidence="2">Uncharacterized protein</fullName>
    </submittedName>
</protein>
<organism evidence="2 3">
    <name type="scientific">Suillus discolor</name>
    <dbReference type="NCBI Taxonomy" id="1912936"/>
    <lineage>
        <taxon>Eukaryota</taxon>
        <taxon>Fungi</taxon>
        <taxon>Dikarya</taxon>
        <taxon>Basidiomycota</taxon>
        <taxon>Agaricomycotina</taxon>
        <taxon>Agaricomycetes</taxon>
        <taxon>Agaricomycetidae</taxon>
        <taxon>Boletales</taxon>
        <taxon>Suillineae</taxon>
        <taxon>Suillaceae</taxon>
        <taxon>Suillus</taxon>
    </lineage>
</organism>
<feature type="compositionally biased region" description="Basic and acidic residues" evidence="1">
    <location>
        <begin position="31"/>
        <end position="42"/>
    </location>
</feature>
<dbReference type="OrthoDB" id="3268823at2759"/>
<accession>A0A9P7FDP0</accession>
<dbReference type="GeneID" id="64693346"/>
<evidence type="ECO:0000313" key="3">
    <source>
        <dbReference type="Proteomes" id="UP000823399"/>
    </source>
</evidence>
<keyword evidence="3" id="KW-1185">Reference proteome</keyword>